<dbReference type="InterPro" id="IPR016130">
    <property type="entry name" value="Tyr_Pase_AS"/>
</dbReference>
<dbReference type="InterPro" id="IPR026893">
    <property type="entry name" value="Tyr/Ser_Pase_IphP-type"/>
</dbReference>
<dbReference type="InterPro" id="IPR029021">
    <property type="entry name" value="Prot-tyrosine_phosphatase-like"/>
</dbReference>
<evidence type="ECO:0000313" key="3">
    <source>
        <dbReference type="EMBL" id="GAA1383455.1"/>
    </source>
</evidence>
<keyword evidence="4" id="KW-1185">Reference proteome</keyword>
<evidence type="ECO:0000259" key="2">
    <source>
        <dbReference type="PROSITE" id="PS50056"/>
    </source>
</evidence>
<dbReference type="PROSITE" id="PS00383">
    <property type="entry name" value="TYR_PHOSPHATASE_1"/>
    <property type="match status" value="1"/>
</dbReference>
<evidence type="ECO:0000256" key="1">
    <source>
        <dbReference type="ARBA" id="ARBA00009580"/>
    </source>
</evidence>
<reference evidence="3 4" key="1">
    <citation type="journal article" date="2019" name="Int. J. Syst. Evol. Microbiol.">
        <title>The Global Catalogue of Microorganisms (GCM) 10K type strain sequencing project: providing services to taxonomists for standard genome sequencing and annotation.</title>
        <authorList>
            <consortium name="The Broad Institute Genomics Platform"/>
            <consortium name="The Broad Institute Genome Sequencing Center for Infectious Disease"/>
            <person name="Wu L."/>
            <person name="Ma J."/>
        </authorList>
    </citation>
    <scope>NUCLEOTIDE SEQUENCE [LARGE SCALE GENOMIC DNA]</scope>
    <source>
        <strain evidence="3 4">JCM 11896</strain>
    </source>
</reference>
<dbReference type="Pfam" id="PF13350">
    <property type="entry name" value="Y_phosphatase3"/>
    <property type="match status" value="1"/>
</dbReference>
<sequence>MSAHELEGAFNFRDLGGLHAGPDRRVRPGVLFRSDTLQALTPADVDHLTDVLALELVVDLRIGPEAVEEGRGPLAARPVSYLNAPLRDLPVSDLPAREQSLFFYREHLSSPASPLATIVRVLCAMAGRPTLLHCAAGKDRTGLVSAMTLRLLGVDDDDIVADYLRSGPNMARVMDRFRTWPRYRDHMGTVPSEVYQAQEYTIRGFLTALDRDHGGAAGWAGRRGIGAAELQRLRDGLLVPTG</sequence>
<dbReference type="Proteomes" id="UP001501414">
    <property type="component" value="Unassembled WGS sequence"/>
</dbReference>
<gene>
    <name evidence="3" type="ORF">GCM10009613_12910</name>
</gene>
<protein>
    <recommendedName>
        <fullName evidence="2">Tyrosine specific protein phosphatases domain-containing protein</fullName>
    </recommendedName>
</protein>
<comment type="caution">
    <text evidence="3">The sequence shown here is derived from an EMBL/GenBank/DDBJ whole genome shotgun (WGS) entry which is preliminary data.</text>
</comment>
<dbReference type="InterPro" id="IPR000387">
    <property type="entry name" value="Tyr_Pase_dom"/>
</dbReference>
<dbReference type="EMBL" id="BAAAJK010000005">
    <property type="protein sequence ID" value="GAA1383455.1"/>
    <property type="molecule type" value="Genomic_DNA"/>
</dbReference>
<organism evidence="3 4">
    <name type="scientific">Pseudonocardia kongjuensis</name>
    <dbReference type="NCBI Taxonomy" id="102227"/>
    <lineage>
        <taxon>Bacteria</taxon>
        <taxon>Bacillati</taxon>
        <taxon>Actinomycetota</taxon>
        <taxon>Actinomycetes</taxon>
        <taxon>Pseudonocardiales</taxon>
        <taxon>Pseudonocardiaceae</taxon>
        <taxon>Pseudonocardia</taxon>
    </lineage>
</organism>
<name>A0ABN1XJN4_9PSEU</name>
<dbReference type="Gene3D" id="3.90.190.10">
    <property type="entry name" value="Protein tyrosine phosphatase superfamily"/>
    <property type="match status" value="1"/>
</dbReference>
<comment type="similarity">
    <text evidence="1">Belongs to the protein-tyrosine phosphatase family.</text>
</comment>
<dbReference type="RefSeq" id="WP_344019379.1">
    <property type="nucleotide sequence ID" value="NZ_BAAAJK010000005.1"/>
</dbReference>
<proteinExistence type="inferred from homology"/>
<dbReference type="PROSITE" id="PS50056">
    <property type="entry name" value="TYR_PHOSPHATASE_2"/>
    <property type="match status" value="1"/>
</dbReference>
<dbReference type="PANTHER" id="PTHR31126:SF1">
    <property type="entry name" value="TYROSINE SPECIFIC PROTEIN PHOSPHATASES DOMAIN-CONTAINING PROTEIN"/>
    <property type="match status" value="1"/>
</dbReference>
<dbReference type="PANTHER" id="PTHR31126">
    <property type="entry name" value="TYROSINE-PROTEIN PHOSPHATASE"/>
    <property type="match status" value="1"/>
</dbReference>
<evidence type="ECO:0000313" key="4">
    <source>
        <dbReference type="Proteomes" id="UP001501414"/>
    </source>
</evidence>
<dbReference type="SUPFAM" id="SSF52799">
    <property type="entry name" value="(Phosphotyrosine protein) phosphatases II"/>
    <property type="match status" value="1"/>
</dbReference>
<feature type="domain" description="Tyrosine specific protein phosphatases" evidence="2">
    <location>
        <begin position="127"/>
        <end position="178"/>
    </location>
</feature>
<accession>A0ABN1XJN4</accession>